<dbReference type="Proteomes" id="UP001215956">
    <property type="component" value="Unassembled WGS sequence"/>
</dbReference>
<protein>
    <submittedName>
        <fullName evidence="1">Uncharacterized protein</fullName>
    </submittedName>
</protein>
<proteinExistence type="predicted"/>
<gene>
    <name evidence="1" type="ORF">P0O24_01605</name>
</gene>
<organism evidence="1 2">
    <name type="scientific">Candidatus Methanocrinis alkalitolerans</name>
    <dbReference type="NCBI Taxonomy" id="3033395"/>
    <lineage>
        <taxon>Archaea</taxon>
        <taxon>Methanobacteriati</taxon>
        <taxon>Methanobacteriota</taxon>
        <taxon>Stenosarchaea group</taxon>
        <taxon>Methanomicrobia</taxon>
        <taxon>Methanotrichales</taxon>
        <taxon>Methanotrichaceae</taxon>
        <taxon>Methanocrinis</taxon>
    </lineage>
</organism>
<dbReference type="EMBL" id="JARFPL010000003">
    <property type="protein sequence ID" value="MDF0592279.1"/>
    <property type="molecule type" value="Genomic_DNA"/>
</dbReference>
<accession>A0ABT5XC39</accession>
<reference evidence="1 2" key="1">
    <citation type="submission" date="2023-03" db="EMBL/GenBank/DDBJ databases">
        <title>Whole genome sequencing of Methanotrichaceae archaeon M04Ac.</title>
        <authorList>
            <person name="Khomyakova M.A."/>
            <person name="Merkel A.Y."/>
            <person name="Slobodkin A.I."/>
        </authorList>
    </citation>
    <scope>NUCLEOTIDE SEQUENCE [LARGE SCALE GENOMIC DNA]</scope>
    <source>
        <strain evidence="1 2">M04Ac</strain>
    </source>
</reference>
<name>A0ABT5XC39_9EURY</name>
<evidence type="ECO:0000313" key="2">
    <source>
        <dbReference type="Proteomes" id="UP001215956"/>
    </source>
</evidence>
<comment type="caution">
    <text evidence="1">The sequence shown here is derived from an EMBL/GenBank/DDBJ whole genome shotgun (WGS) entry which is preliminary data.</text>
</comment>
<keyword evidence="2" id="KW-1185">Reference proteome</keyword>
<dbReference type="RefSeq" id="WP_316967990.1">
    <property type="nucleotide sequence ID" value="NZ_JARFPL010000003.1"/>
</dbReference>
<evidence type="ECO:0000313" key="1">
    <source>
        <dbReference type="EMBL" id="MDF0592279.1"/>
    </source>
</evidence>
<sequence>MALLLLSIVVSSAGAVDEAGADVAPKSLYRIEDGLLVIDWWQGAAFSLDFPGGEGDLRVAEEENVSSDLNSTTSPVRRPASSLLVGAAHLGWSSGDPRMGGGGRHEEYGRKATDLVGIFSIEMNIKLGSDPCSSPGSPGWMACP</sequence>